<sequence>MEEKMNTSENTRFPQKYANGHNIAALKALVTIIKTVFNLWVASQPFPLTNKGLRASHFNTEQSSKLINFSSSIYLNDTNLRALYHHYEKTSKRYNGDKCGLCTGNIQEVYTLLDYKWRRLQSNRESVTGTITT</sequence>
<protein>
    <submittedName>
        <fullName evidence="1">Uncharacterized protein</fullName>
    </submittedName>
</protein>
<evidence type="ECO:0000313" key="2">
    <source>
        <dbReference type="Proteomes" id="UP000092445"/>
    </source>
</evidence>
<accession>A0A1A9ZGD2</accession>
<dbReference type="EnsemblMetazoa" id="GPAI013783-RA">
    <property type="protein sequence ID" value="GPAI013783-PA"/>
    <property type="gene ID" value="GPAI013783"/>
</dbReference>
<evidence type="ECO:0000313" key="1">
    <source>
        <dbReference type="EnsemblMetazoa" id="GPAI013783-PA"/>
    </source>
</evidence>
<dbReference type="VEuPathDB" id="VectorBase:GPAI013783"/>
<proteinExistence type="predicted"/>
<dbReference type="Proteomes" id="UP000092445">
    <property type="component" value="Unassembled WGS sequence"/>
</dbReference>
<organism evidence="1 2">
    <name type="scientific">Glossina pallidipes</name>
    <name type="common">Tsetse fly</name>
    <dbReference type="NCBI Taxonomy" id="7398"/>
    <lineage>
        <taxon>Eukaryota</taxon>
        <taxon>Metazoa</taxon>
        <taxon>Ecdysozoa</taxon>
        <taxon>Arthropoda</taxon>
        <taxon>Hexapoda</taxon>
        <taxon>Insecta</taxon>
        <taxon>Pterygota</taxon>
        <taxon>Neoptera</taxon>
        <taxon>Endopterygota</taxon>
        <taxon>Diptera</taxon>
        <taxon>Brachycera</taxon>
        <taxon>Muscomorpha</taxon>
        <taxon>Hippoboscoidea</taxon>
        <taxon>Glossinidae</taxon>
        <taxon>Glossina</taxon>
    </lineage>
</organism>
<dbReference type="AlphaFoldDB" id="A0A1A9ZGD2"/>
<keyword evidence="2" id="KW-1185">Reference proteome</keyword>
<reference evidence="1" key="2">
    <citation type="submission" date="2020-05" db="UniProtKB">
        <authorList>
            <consortium name="EnsemblMetazoa"/>
        </authorList>
    </citation>
    <scope>IDENTIFICATION</scope>
    <source>
        <strain evidence="1">IAEA</strain>
    </source>
</reference>
<name>A0A1A9ZGD2_GLOPL</name>
<reference evidence="2" key="1">
    <citation type="submission" date="2014-03" db="EMBL/GenBank/DDBJ databases">
        <authorList>
            <person name="Aksoy S."/>
            <person name="Warren W."/>
            <person name="Wilson R.K."/>
        </authorList>
    </citation>
    <scope>NUCLEOTIDE SEQUENCE [LARGE SCALE GENOMIC DNA]</scope>
    <source>
        <strain evidence="2">IAEA</strain>
    </source>
</reference>